<evidence type="ECO:0000313" key="2">
    <source>
        <dbReference type="EMBL" id="OXC72605.1"/>
    </source>
</evidence>
<reference evidence="3" key="1">
    <citation type="submission" date="2017-01" db="EMBL/GenBank/DDBJ databases">
        <title>Genome Analysis of Deinococcus marmoris KOPRI26562.</title>
        <authorList>
            <person name="Kim J.H."/>
            <person name="Oh H.-M."/>
        </authorList>
    </citation>
    <scope>NUCLEOTIDE SEQUENCE [LARGE SCALE GENOMIC DNA]</scope>
    <source>
        <strain evidence="3">PAMC 26633</strain>
    </source>
</reference>
<dbReference type="EMBL" id="MTHB01000275">
    <property type="protein sequence ID" value="OXC72605.1"/>
    <property type="molecule type" value="Genomic_DNA"/>
</dbReference>
<evidence type="ECO:0000313" key="3">
    <source>
        <dbReference type="Proteomes" id="UP000214720"/>
    </source>
</evidence>
<dbReference type="RefSeq" id="WP_089165670.1">
    <property type="nucleotide sequence ID" value="NZ_MTHB01000275.1"/>
</dbReference>
<protein>
    <submittedName>
        <fullName evidence="2">Putative signal peptide protein</fullName>
    </submittedName>
</protein>
<dbReference type="AlphaFoldDB" id="A0A226WN42"/>
<proteinExistence type="predicted"/>
<comment type="caution">
    <text evidence="2">The sequence shown here is derived from an EMBL/GenBank/DDBJ whole genome shotgun (WGS) entry which is preliminary data.</text>
</comment>
<accession>A0A226WN42</accession>
<sequence>MNNKLKTSIFAGAIAIGALGMSGAAMAQVRVGINVGIPAPVYVAPQPVYAPPPPPVVYASPPPVYAAAPVVVIGWHGDRYWDGRRYWNRDDWYRYHGHGGHYDHRGY</sequence>
<keyword evidence="1" id="KW-0732">Signal</keyword>
<feature type="chain" id="PRO_5012352993" evidence="1">
    <location>
        <begin position="28"/>
        <end position="107"/>
    </location>
</feature>
<gene>
    <name evidence="2" type="ORF">BSU04_41565</name>
</gene>
<organism evidence="2 3">
    <name type="scientific">Caballeronia sordidicola</name>
    <name type="common">Burkholderia sordidicola</name>
    <dbReference type="NCBI Taxonomy" id="196367"/>
    <lineage>
        <taxon>Bacteria</taxon>
        <taxon>Pseudomonadati</taxon>
        <taxon>Pseudomonadota</taxon>
        <taxon>Betaproteobacteria</taxon>
        <taxon>Burkholderiales</taxon>
        <taxon>Burkholderiaceae</taxon>
        <taxon>Caballeronia</taxon>
    </lineage>
</organism>
<name>A0A226WN42_CABSO</name>
<feature type="signal peptide" evidence="1">
    <location>
        <begin position="1"/>
        <end position="27"/>
    </location>
</feature>
<evidence type="ECO:0000256" key="1">
    <source>
        <dbReference type="SAM" id="SignalP"/>
    </source>
</evidence>
<dbReference type="Proteomes" id="UP000214720">
    <property type="component" value="Unassembled WGS sequence"/>
</dbReference>